<dbReference type="PRINTS" id="PR00419">
    <property type="entry name" value="ADXRDTASE"/>
</dbReference>
<proteinExistence type="predicted"/>
<dbReference type="AlphaFoldDB" id="A0A7J5B3Q8"/>
<evidence type="ECO:0000313" key="2">
    <source>
        <dbReference type="Proteomes" id="UP000490386"/>
    </source>
</evidence>
<protein>
    <submittedName>
        <fullName evidence="1">NAD(P)/FAD-dependent oxidoreductase</fullName>
    </submittedName>
</protein>
<keyword evidence="2" id="KW-1185">Reference proteome</keyword>
<dbReference type="Proteomes" id="UP000490386">
    <property type="component" value="Unassembled WGS sequence"/>
</dbReference>
<evidence type="ECO:0000313" key="1">
    <source>
        <dbReference type="EMBL" id="KAB1638561.1"/>
    </source>
</evidence>
<dbReference type="OrthoDB" id="833207at2"/>
<dbReference type="Pfam" id="PF13450">
    <property type="entry name" value="NAD_binding_8"/>
    <property type="match status" value="1"/>
</dbReference>
<dbReference type="PANTHER" id="PTHR10668:SF105">
    <property type="entry name" value="DEHYDROGENASE-RELATED"/>
    <property type="match status" value="1"/>
</dbReference>
<dbReference type="EMBL" id="WBJX01000002">
    <property type="protein sequence ID" value="KAB1638561.1"/>
    <property type="molecule type" value="Genomic_DNA"/>
</dbReference>
<sequence length="475" mass="50635">MNRRAIVVGAGPNGLTAATLLAKRGVDVTIYERAAKVGGASRSAELFGGGYVSDLGAAAHPIGIASPAFRELELEANGLTWVQPDIPMAHPLPGGRAAMLHRDIEQTVHELGVDGPAWRWLHEHFSHRPFETVENTMGPLLRIPPHPLDMARLGALGALPAATLAGMLFRSGAAKALFAGSSAHATLPLTHVLTSAFGITFGALGHSTGWPVAEGGSGSITDALARVVLAHGGRIETNAEVTDLRDLPEADAVLLDLTPKQILRVAHEQLESRYAAHLAGWKYGVGVHKIDYLLDGPVPWADQRVTGAGTVHVGGRMQEIVAAERAVNRGRMPDRPFVMVTQQSNVDPSRTHDGKQVLWAYAHVPNGSELDVRPALEAQIERFAPGFTEVIRDRREWKPSALEAWNPNLVGGDIGGGTLAGTQQIFRPAPSLHPYRAGRRGLYVCSSSAPPGGGVHGMPGMHAARAVLRDWSRSR</sequence>
<gene>
    <name evidence="1" type="ORF">F8O03_09280</name>
</gene>
<dbReference type="PANTHER" id="PTHR10668">
    <property type="entry name" value="PHYTOENE DEHYDROGENASE"/>
    <property type="match status" value="1"/>
</dbReference>
<dbReference type="InterPro" id="IPR036188">
    <property type="entry name" value="FAD/NAD-bd_sf"/>
</dbReference>
<dbReference type="SUPFAM" id="SSF51905">
    <property type="entry name" value="FAD/NAD(P)-binding domain"/>
    <property type="match status" value="1"/>
</dbReference>
<dbReference type="Gene3D" id="3.50.50.60">
    <property type="entry name" value="FAD/NAD(P)-binding domain"/>
    <property type="match status" value="2"/>
</dbReference>
<reference evidence="1 2" key="1">
    <citation type="submission" date="2019-09" db="EMBL/GenBank/DDBJ databases">
        <title>Phylogeny of genus Pseudoclavibacter and closely related genus.</title>
        <authorList>
            <person name="Li Y."/>
        </authorList>
    </citation>
    <scope>NUCLEOTIDE SEQUENCE [LARGE SCALE GENOMIC DNA]</scope>
    <source>
        <strain evidence="1 2">THG-MD12</strain>
    </source>
</reference>
<name>A0A7J5B3Q8_9MICO</name>
<accession>A0A7J5B3Q8</accession>
<organism evidence="1 2">
    <name type="scientific">Pseudoclavibacter terrae</name>
    <dbReference type="NCBI Taxonomy" id="1530195"/>
    <lineage>
        <taxon>Bacteria</taxon>
        <taxon>Bacillati</taxon>
        <taxon>Actinomycetota</taxon>
        <taxon>Actinomycetes</taxon>
        <taxon>Micrococcales</taxon>
        <taxon>Microbacteriaceae</taxon>
        <taxon>Pseudoclavibacter</taxon>
    </lineage>
</organism>
<comment type="caution">
    <text evidence="1">The sequence shown here is derived from an EMBL/GenBank/DDBJ whole genome shotgun (WGS) entry which is preliminary data.</text>
</comment>
<dbReference type="RefSeq" id="WP_151423580.1">
    <property type="nucleotide sequence ID" value="NZ_WBJX01000002.1"/>
</dbReference>